<proteinExistence type="predicted"/>
<dbReference type="InterPro" id="IPR009839">
    <property type="entry name" value="SseB_N"/>
</dbReference>
<organism evidence="2 3">
    <name type="scientific">Geotalea daltonii (strain DSM 22248 / JCM 15807 / FRC-32)</name>
    <name type="common">Geobacter daltonii</name>
    <dbReference type="NCBI Taxonomy" id="316067"/>
    <lineage>
        <taxon>Bacteria</taxon>
        <taxon>Pseudomonadati</taxon>
        <taxon>Thermodesulfobacteriota</taxon>
        <taxon>Desulfuromonadia</taxon>
        <taxon>Geobacterales</taxon>
        <taxon>Geobacteraceae</taxon>
        <taxon>Geotalea</taxon>
    </lineage>
</organism>
<protein>
    <recommendedName>
        <fullName evidence="1">SseB protein N-terminal domain-containing protein</fullName>
    </recommendedName>
</protein>
<dbReference type="OrthoDB" id="5395912at2"/>
<accession>B9LZ75</accession>
<dbReference type="Proteomes" id="UP000007721">
    <property type="component" value="Chromosome"/>
</dbReference>
<dbReference type="STRING" id="316067.Geob_0438"/>
<keyword evidence="3" id="KW-1185">Reference proteome</keyword>
<evidence type="ECO:0000313" key="2">
    <source>
        <dbReference type="EMBL" id="ACM18807.1"/>
    </source>
</evidence>
<dbReference type="KEGG" id="geo:Geob_0438"/>
<dbReference type="HOGENOM" id="CLU_1832308_0_0_7"/>
<dbReference type="eggNOG" id="COG0760">
    <property type="taxonomic scope" value="Bacteria"/>
</dbReference>
<dbReference type="Pfam" id="PF07179">
    <property type="entry name" value="SseB"/>
    <property type="match status" value="1"/>
</dbReference>
<dbReference type="AlphaFoldDB" id="B9LZ75"/>
<evidence type="ECO:0000313" key="3">
    <source>
        <dbReference type="Proteomes" id="UP000007721"/>
    </source>
</evidence>
<gene>
    <name evidence="2" type="ordered locus">Geob_0438</name>
</gene>
<name>B9LZ75_GEODF</name>
<reference evidence="2 3" key="1">
    <citation type="submission" date="2009-01" db="EMBL/GenBank/DDBJ databases">
        <title>Complete sequence of Geobacter sp. FRC-32.</title>
        <authorList>
            <consortium name="US DOE Joint Genome Institute"/>
            <person name="Lucas S."/>
            <person name="Copeland A."/>
            <person name="Lapidus A."/>
            <person name="Glavina del Rio T."/>
            <person name="Dalin E."/>
            <person name="Tice H."/>
            <person name="Bruce D."/>
            <person name="Goodwin L."/>
            <person name="Pitluck S."/>
            <person name="Saunders E."/>
            <person name="Brettin T."/>
            <person name="Detter J.C."/>
            <person name="Han C."/>
            <person name="Larimer F."/>
            <person name="Land M."/>
            <person name="Hauser L."/>
            <person name="Kyrpides N."/>
            <person name="Ovchinnikova G."/>
            <person name="Kostka J."/>
            <person name="Richardson P."/>
        </authorList>
    </citation>
    <scope>NUCLEOTIDE SEQUENCE [LARGE SCALE GENOMIC DNA]</scope>
    <source>
        <strain evidence="3">DSM 22248 / JCM 15807 / FRC-32</strain>
    </source>
</reference>
<dbReference type="RefSeq" id="WP_012645536.1">
    <property type="nucleotide sequence ID" value="NC_011979.1"/>
</dbReference>
<feature type="domain" description="SseB protein N-terminal" evidence="1">
    <location>
        <begin position="4"/>
        <end position="123"/>
    </location>
</feature>
<dbReference type="EMBL" id="CP001390">
    <property type="protein sequence ID" value="ACM18807.1"/>
    <property type="molecule type" value="Genomic_DNA"/>
</dbReference>
<evidence type="ECO:0000259" key="1">
    <source>
        <dbReference type="Pfam" id="PF07179"/>
    </source>
</evidence>
<sequence>MNELDQALEALRQNMDDPKSQSKFYDLFLNASFHVPTLKEEIKGADEGGAEGQALPLVMESEGNDYLMLFDSKERLLAWTGEDVASVQVPGHVLAATSQPPLHWALNVGTEFSKQFLPDEIAWLREVVERCNAAAAEEAEGQGTENPDT</sequence>